<evidence type="ECO:0000313" key="1">
    <source>
        <dbReference type="Proteomes" id="UP000887574"/>
    </source>
</evidence>
<accession>A0A915CQP3</accession>
<evidence type="ECO:0000313" key="2">
    <source>
        <dbReference type="WBParaSite" id="jg11497.1"/>
    </source>
</evidence>
<dbReference type="AlphaFoldDB" id="A0A915CQP3"/>
<dbReference type="WBParaSite" id="jg11497.1">
    <property type="protein sequence ID" value="jg11497.1"/>
    <property type="gene ID" value="jg11497"/>
</dbReference>
<protein>
    <submittedName>
        <fullName evidence="2">Uncharacterized protein</fullName>
    </submittedName>
</protein>
<keyword evidence="1" id="KW-1185">Reference proteome</keyword>
<proteinExistence type="predicted"/>
<sequence length="268" mass="30530">MLINVQAPKITSFFGQKQHVDDDQRTMDKKLDKIMVRQKDKMSSLHTKMRFERKTGVDKLYRRYNFIPDMPEKFQGCVHGATIVIKDVRRGRKLFLIQNFGSFIGQRMNFTNSLCFPQPAEENAITGKQWNSANSRCVLSIQGYETADHFYKQIFSTDGLELVKSLLSTGIFEILAGLCAMASLLAVTTCYTKTVWKFIIRVLGSASNCKKVLLLASLDHASMKGVDFSMIDCLKSFNPEVALFTGWNWKKSRVSDLNTQFSESDNED</sequence>
<dbReference type="Proteomes" id="UP000887574">
    <property type="component" value="Unplaced"/>
</dbReference>
<reference evidence="2" key="1">
    <citation type="submission" date="2022-11" db="UniProtKB">
        <authorList>
            <consortium name="WormBaseParasite"/>
        </authorList>
    </citation>
    <scope>IDENTIFICATION</scope>
</reference>
<organism evidence="1 2">
    <name type="scientific">Ditylenchus dipsaci</name>
    <dbReference type="NCBI Taxonomy" id="166011"/>
    <lineage>
        <taxon>Eukaryota</taxon>
        <taxon>Metazoa</taxon>
        <taxon>Ecdysozoa</taxon>
        <taxon>Nematoda</taxon>
        <taxon>Chromadorea</taxon>
        <taxon>Rhabditida</taxon>
        <taxon>Tylenchina</taxon>
        <taxon>Tylenchomorpha</taxon>
        <taxon>Sphaerularioidea</taxon>
        <taxon>Anguinidae</taxon>
        <taxon>Anguininae</taxon>
        <taxon>Ditylenchus</taxon>
    </lineage>
</organism>
<name>A0A915CQP3_9BILA</name>